<keyword evidence="3 7" id="KW-0812">Transmembrane</keyword>
<evidence type="ECO:0000313" key="9">
    <source>
        <dbReference type="EMBL" id="CRL38887.1"/>
    </source>
</evidence>
<feature type="transmembrane region" description="Helical" evidence="7">
    <location>
        <begin position="25"/>
        <end position="48"/>
    </location>
</feature>
<evidence type="ECO:0000256" key="3">
    <source>
        <dbReference type="ARBA" id="ARBA00022692"/>
    </source>
</evidence>
<dbReference type="Pfam" id="PF02687">
    <property type="entry name" value="FtsX"/>
    <property type="match status" value="2"/>
</dbReference>
<organism evidence="9 10">
    <name type="scientific">Roseburia inulinivorans</name>
    <dbReference type="NCBI Taxonomy" id="360807"/>
    <lineage>
        <taxon>Bacteria</taxon>
        <taxon>Bacillati</taxon>
        <taxon>Bacillota</taxon>
        <taxon>Clostridia</taxon>
        <taxon>Lachnospirales</taxon>
        <taxon>Lachnospiraceae</taxon>
        <taxon>Roseburia</taxon>
    </lineage>
</organism>
<evidence type="ECO:0000313" key="10">
    <source>
        <dbReference type="Proteomes" id="UP000049828"/>
    </source>
</evidence>
<sequence>MKVKNQKCIRRLSYKSLWATRKRNVIAIFAIALTTLLFTSLFTILMSLNESYETYNFRQVGGYSDGTFKELSEEQVEKISAHPGIREAGERIVCGFCTTGVFGKVPAEVSYMDKNCTKWSYATPTTGREPKQSNEIAMDTVALKLLGVTPELGAKVTIEYQAGDKTNGGFQETDTFILSGYWEYDDLMPVHYINVSKDYVKSVEEKWMASGEKAFRTDLNVMLPSKLNIEQQMQKIDTDLGYDWNTRDQENSARIGVNWGLTASQLNAGMDPELLAAIAAFLLLVIFTGYLIIYNIFQISVTGDIRFYGLLKTIGTTPRQLKRMIRQQAFLLCVVGIPAGLLLGYGIGAWLTPIVLKGTTVVGTHVTISSSPVIFAGSAIFAVITVFLSCTKPGKMAAKVSPVEATKYTECVSVKKKRRSSHGAKVYQMAFANLGRNKKKTVLVVISLALSVTLLNVLCSFVGGFDTEKYISQRTCADFIVSSTDYFRYNDADEYISEETIAEIQENTSETVSGSGYMTDMSTMVWMDTEQYKKMAVPYLGEEELEEKVKYYEKRGSEIKTPTILEGLDEALFEKVTVLDGELDPLFDENINAIAIRVETDDYGNVENIERYPKVGDTLTMVYQNMYGIDTRTGEPADPATTPEEYVEIREEEPREVDYTVCALVEVPYAMTFRYSGSGYDTILPAERMKEDCGAELIRKFYLFDTPDMEAENAAERYLAELTAGDTSVLMYESKASIRSEFEQFQKMFFLLGGVLCAIIGLVGILNFFNAIMTGILARKREFAVLQSVGMTNRQLKQMLVQEGLFYTAGSVVVAFLLSLVCGPLSGDMMEKMFWFCTYHFTILPVIAMLPVFAVLGCLIPAVLYQAGSRQSIVERLREAE</sequence>
<keyword evidence="2" id="KW-1003">Cell membrane</keyword>
<protein>
    <submittedName>
        <fullName evidence="9">Efflux ABC transporter permease</fullName>
    </submittedName>
</protein>
<dbReference type="RefSeq" id="WP_055039764.1">
    <property type="nucleotide sequence ID" value="NZ_CVRS01000073.1"/>
</dbReference>
<dbReference type="InterPro" id="IPR050250">
    <property type="entry name" value="Macrolide_Exporter_MacB"/>
</dbReference>
<dbReference type="Proteomes" id="UP000049828">
    <property type="component" value="Unassembled WGS sequence"/>
</dbReference>
<keyword evidence="4 7" id="KW-1133">Transmembrane helix</keyword>
<reference evidence="10" key="1">
    <citation type="submission" date="2015-05" db="EMBL/GenBank/DDBJ databases">
        <authorList>
            <consortium name="Pathogen Informatics"/>
        </authorList>
    </citation>
    <scope>NUCLEOTIDE SEQUENCE [LARGE SCALE GENOMIC DNA]</scope>
    <source>
        <strain evidence="10">L1-83</strain>
    </source>
</reference>
<evidence type="ECO:0000256" key="5">
    <source>
        <dbReference type="ARBA" id="ARBA00023136"/>
    </source>
</evidence>
<feature type="transmembrane region" description="Helical" evidence="7">
    <location>
        <begin position="274"/>
        <end position="297"/>
    </location>
</feature>
<feature type="transmembrane region" description="Helical" evidence="7">
    <location>
        <begin position="371"/>
        <end position="390"/>
    </location>
</feature>
<gene>
    <name evidence="9" type="ORF">RIL183_23531</name>
</gene>
<feature type="transmembrane region" description="Helical" evidence="7">
    <location>
        <begin position="329"/>
        <end position="351"/>
    </location>
</feature>
<name>A0A0M6WPV7_9FIRM</name>
<dbReference type="OrthoDB" id="1694171at2"/>
<evidence type="ECO:0000256" key="7">
    <source>
        <dbReference type="SAM" id="Phobius"/>
    </source>
</evidence>
<feature type="transmembrane region" description="Helical" evidence="7">
    <location>
        <begin position="748"/>
        <end position="772"/>
    </location>
</feature>
<dbReference type="PANTHER" id="PTHR30572:SF4">
    <property type="entry name" value="ABC TRANSPORTER PERMEASE YTRF"/>
    <property type="match status" value="1"/>
</dbReference>
<feature type="transmembrane region" description="Helical" evidence="7">
    <location>
        <begin position="442"/>
        <end position="465"/>
    </location>
</feature>
<dbReference type="EMBL" id="CVRS01000073">
    <property type="protein sequence ID" value="CRL38887.1"/>
    <property type="molecule type" value="Genomic_DNA"/>
</dbReference>
<dbReference type="GO" id="GO:0022857">
    <property type="term" value="F:transmembrane transporter activity"/>
    <property type="evidence" value="ECO:0007669"/>
    <property type="project" value="TreeGrafter"/>
</dbReference>
<dbReference type="InterPro" id="IPR003838">
    <property type="entry name" value="ABC3_permease_C"/>
</dbReference>
<feature type="transmembrane region" description="Helical" evidence="7">
    <location>
        <begin position="804"/>
        <end position="826"/>
    </location>
</feature>
<comment type="similarity">
    <text evidence="6">Belongs to the ABC-4 integral membrane protein family.</text>
</comment>
<proteinExistence type="inferred from homology"/>
<feature type="domain" description="ABC3 transporter permease C-terminal" evidence="8">
    <location>
        <begin position="280"/>
        <end position="402"/>
    </location>
</feature>
<evidence type="ECO:0000256" key="4">
    <source>
        <dbReference type="ARBA" id="ARBA00022989"/>
    </source>
</evidence>
<accession>A0A0M6WPV7</accession>
<dbReference type="AlphaFoldDB" id="A0A0M6WPV7"/>
<comment type="subcellular location">
    <subcellularLocation>
        <location evidence="1">Cell membrane</location>
        <topology evidence="1">Multi-pass membrane protein</topology>
    </subcellularLocation>
</comment>
<feature type="transmembrane region" description="Helical" evidence="7">
    <location>
        <begin position="846"/>
        <end position="868"/>
    </location>
</feature>
<dbReference type="STRING" id="360807.ERS852392_00317"/>
<evidence type="ECO:0000256" key="2">
    <source>
        <dbReference type="ARBA" id="ARBA00022475"/>
    </source>
</evidence>
<feature type="domain" description="ABC3 transporter permease C-terminal" evidence="8">
    <location>
        <begin position="756"/>
        <end position="865"/>
    </location>
</feature>
<keyword evidence="10" id="KW-1185">Reference proteome</keyword>
<keyword evidence="5 7" id="KW-0472">Membrane</keyword>
<evidence type="ECO:0000256" key="6">
    <source>
        <dbReference type="ARBA" id="ARBA00038076"/>
    </source>
</evidence>
<dbReference type="GO" id="GO:0005886">
    <property type="term" value="C:plasma membrane"/>
    <property type="evidence" value="ECO:0007669"/>
    <property type="project" value="UniProtKB-SubCell"/>
</dbReference>
<dbReference type="PANTHER" id="PTHR30572">
    <property type="entry name" value="MEMBRANE COMPONENT OF TRANSPORTER-RELATED"/>
    <property type="match status" value="1"/>
</dbReference>
<evidence type="ECO:0000256" key="1">
    <source>
        <dbReference type="ARBA" id="ARBA00004651"/>
    </source>
</evidence>
<evidence type="ECO:0000259" key="8">
    <source>
        <dbReference type="Pfam" id="PF02687"/>
    </source>
</evidence>